<reference evidence="1 2" key="1">
    <citation type="journal article" date="2019" name="Int. J. Syst. Evol. Microbiol.">
        <title>Undibacterium piscinae sp. nov., isolated from Korean shiner intestine.</title>
        <authorList>
            <person name="Lee S.Y."/>
            <person name="Kang W."/>
            <person name="Kim P.S."/>
            <person name="Kim H.S."/>
            <person name="Sung H."/>
            <person name="Shin N.R."/>
            <person name="Whon T.W."/>
            <person name="Yun J.H."/>
            <person name="Lee J.Y."/>
            <person name="Lee J.Y."/>
            <person name="Jung M.J."/>
            <person name="Jeong Y.S."/>
            <person name="Tak E.J."/>
            <person name="Han J.E."/>
            <person name="Hyun D.W."/>
            <person name="Kang M.S."/>
            <person name="Lee K.E."/>
            <person name="Lee B.H."/>
            <person name="Bae J.W."/>
        </authorList>
    </citation>
    <scope>NUCLEOTIDE SEQUENCE [LARGE SCALE GENOMIC DNA]</scope>
    <source>
        <strain evidence="1 2">S11R28</strain>
    </source>
</reference>
<evidence type="ECO:0000313" key="1">
    <source>
        <dbReference type="EMBL" id="QJQ07209.1"/>
    </source>
</evidence>
<sequence length="52" mass="6014">MLPTFCYVIRLVPSISIEEISRMFKPDLCNTSHSSHIYSDIWHQLDSGTKES</sequence>
<accession>A0A6M4ABN4</accession>
<evidence type="ECO:0000313" key="2">
    <source>
        <dbReference type="Proteomes" id="UP000274350"/>
    </source>
</evidence>
<organism evidence="1 2">
    <name type="scientific">Undibacterium piscinae</name>
    <dbReference type="NCBI Taxonomy" id="2495591"/>
    <lineage>
        <taxon>Bacteria</taxon>
        <taxon>Pseudomonadati</taxon>
        <taxon>Pseudomonadota</taxon>
        <taxon>Betaproteobacteria</taxon>
        <taxon>Burkholderiales</taxon>
        <taxon>Oxalobacteraceae</taxon>
        <taxon>Undibacterium</taxon>
    </lineage>
</organism>
<proteinExistence type="predicted"/>
<dbReference type="EMBL" id="CP051152">
    <property type="protein sequence ID" value="QJQ07209.1"/>
    <property type="molecule type" value="Genomic_DNA"/>
</dbReference>
<keyword evidence="2" id="KW-1185">Reference proteome</keyword>
<dbReference type="KEGG" id="upi:EJG51_016840"/>
<dbReference type="AlphaFoldDB" id="A0A6M4ABN4"/>
<protein>
    <submittedName>
        <fullName evidence="1">Uncharacterized protein</fullName>
    </submittedName>
</protein>
<gene>
    <name evidence="1" type="ORF">EJG51_016840</name>
</gene>
<dbReference type="Proteomes" id="UP000274350">
    <property type="component" value="Chromosome"/>
</dbReference>
<name>A0A6M4ABN4_9BURK</name>